<name>A0A3N0GUB4_9ACTN</name>
<comment type="caution">
    <text evidence="3">The sequence shown here is derived from an EMBL/GenBank/DDBJ whole genome shotgun (WGS) entry which is preliminary data.</text>
</comment>
<dbReference type="Pfam" id="PF08239">
    <property type="entry name" value="SH3_3"/>
    <property type="match status" value="1"/>
</dbReference>
<proteinExistence type="predicted"/>
<gene>
    <name evidence="3" type="ORF">EFL26_07545</name>
</gene>
<evidence type="ECO:0000259" key="1">
    <source>
        <dbReference type="Pfam" id="PF08239"/>
    </source>
</evidence>
<feature type="domain" description="SH3b" evidence="1">
    <location>
        <begin position="73"/>
        <end position="126"/>
    </location>
</feature>
<dbReference type="EMBL" id="RJSF01000019">
    <property type="protein sequence ID" value="RNM16001.1"/>
    <property type="molecule type" value="Genomic_DNA"/>
</dbReference>
<evidence type="ECO:0000313" key="4">
    <source>
        <dbReference type="Proteomes" id="UP000279994"/>
    </source>
</evidence>
<evidence type="ECO:0000313" key="3">
    <source>
        <dbReference type="EMBL" id="RNM16001.1"/>
    </source>
</evidence>
<dbReference type="InterPro" id="IPR058593">
    <property type="entry name" value="ARB_07466-like_C"/>
</dbReference>
<dbReference type="Pfam" id="PF26571">
    <property type="entry name" value="VldE"/>
    <property type="match status" value="1"/>
</dbReference>
<keyword evidence="4" id="KW-1185">Reference proteome</keyword>
<dbReference type="Proteomes" id="UP000279994">
    <property type="component" value="Unassembled WGS sequence"/>
</dbReference>
<organism evidence="3 4">
    <name type="scientific">Nocardioides pocheonensis</name>
    <dbReference type="NCBI Taxonomy" id="661485"/>
    <lineage>
        <taxon>Bacteria</taxon>
        <taxon>Bacillati</taxon>
        <taxon>Actinomycetota</taxon>
        <taxon>Actinomycetes</taxon>
        <taxon>Propionibacteriales</taxon>
        <taxon>Nocardioidaceae</taxon>
        <taxon>Nocardioides</taxon>
    </lineage>
</organism>
<dbReference type="AlphaFoldDB" id="A0A3N0GUB4"/>
<feature type="domain" description="ARB-07466-like C-terminal" evidence="2">
    <location>
        <begin position="149"/>
        <end position="248"/>
    </location>
</feature>
<dbReference type="InterPro" id="IPR003646">
    <property type="entry name" value="SH3-like_bac-type"/>
</dbReference>
<reference evidence="3 4" key="1">
    <citation type="submission" date="2018-11" db="EMBL/GenBank/DDBJ databases">
        <authorList>
            <person name="Li F."/>
        </authorList>
    </citation>
    <scope>NUCLEOTIDE SEQUENCE [LARGE SCALE GENOMIC DNA]</scope>
    <source>
        <strain evidence="3 4">Gsoil 818</strain>
    </source>
</reference>
<evidence type="ECO:0000259" key="2">
    <source>
        <dbReference type="Pfam" id="PF26571"/>
    </source>
</evidence>
<sequence>MVGIGVALSGGGGPSVDVTRYAAAGDLSAATGAQASATPTERVIEASRDRDRLAVAQLIDPKVSGRMWTTVDLDLRATPTQDADVLGEVKAITRVGVTGERTGGYAQVVVRQDGQRTLAWVTQDYLADQKPTDPAKLPLSDQPCPDTSVEHGLTDAAVRLYRAVCHAFPQVTRYGGWDNHGEHSSGKALDIMTSDVALGNQIAAFLQAHASELDIFDVIWRQHIWTSERAGDGWRSMPNRGSATANHMDHVHSSVY</sequence>
<accession>A0A3N0GUB4</accession>
<protein>
    <submittedName>
        <fullName evidence="3">SH3 domain-containing protein</fullName>
    </submittedName>
</protein>